<dbReference type="InterPro" id="IPR037401">
    <property type="entry name" value="SnoaL-like"/>
</dbReference>
<reference evidence="2" key="1">
    <citation type="submission" date="2018-05" db="EMBL/GenBank/DDBJ databases">
        <authorList>
            <person name="Lanie J.A."/>
            <person name="Ng W.-L."/>
            <person name="Kazmierczak K.M."/>
            <person name="Andrzejewski T.M."/>
            <person name="Davidsen T.M."/>
            <person name="Wayne K.J."/>
            <person name="Tettelin H."/>
            <person name="Glass J.I."/>
            <person name="Rusch D."/>
            <person name="Podicherti R."/>
            <person name="Tsui H.-C.T."/>
            <person name="Winkler M.E."/>
        </authorList>
    </citation>
    <scope>NUCLEOTIDE SEQUENCE</scope>
</reference>
<dbReference type="Gene3D" id="3.10.450.50">
    <property type="match status" value="1"/>
</dbReference>
<dbReference type="EMBL" id="UINC01013784">
    <property type="protein sequence ID" value="SVA59311.1"/>
    <property type="molecule type" value="Genomic_DNA"/>
</dbReference>
<feature type="domain" description="SnoaL-like" evidence="1">
    <location>
        <begin position="49"/>
        <end position="149"/>
    </location>
</feature>
<organism evidence="2">
    <name type="scientific">marine metagenome</name>
    <dbReference type="NCBI Taxonomy" id="408172"/>
    <lineage>
        <taxon>unclassified sequences</taxon>
        <taxon>metagenomes</taxon>
        <taxon>ecological metagenomes</taxon>
    </lineage>
</organism>
<dbReference type="PROSITE" id="PS51257">
    <property type="entry name" value="PROKAR_LIPOPROTEIN"/>
    <property type="match status" value="1"/>
</dbReference>
<sequence>MIKTSKGIQLGRRAVLAAAGGIVGCATLPAHRGSSHMKTELELANESLVNRFCADWSSRDVNILANYLADDLVYQMFEGRPDILGREGFVKQLGPFLKNLKSVNWEILQSYVVGPLVINERLDHFIASSEDRSMHFQIAGYFLVRDGKIQIWKDYGYPGGISQVGSAVGSAEA</sequence>
<gene>
    <name evidence="2" type="ORF">METZ01_LOCUS112165</name>
</gene>
<proteinExistence type="predicted"/>
<protein>
    <recommendedName>
        <fullName evidence="1">SnoaL-like domain-containing protein</fullName>
    </recommendedName>
</protein>
<evidence type="ECO:0000259" key="1">
    <source>
        <dbReference type="Pfam" id="PF12680"/>
    </source>
</evidence>
<dbReference type="SUPFAM" id="SSF54427">
    <property type="entry name" value="NTF2-like"/>
    <property type="match status" value="1"/>
</dbReference>
<dbReference type="Pfam" id="PF12680">
    <property type="entry name" value="SnoaL_2"/>
    <property type="match status" value="1"/>
</dbReference>
<evidence type="ECO:0000313" key="2">
    <source>
        <dbReference type="EMBL" id="SVA59311.1"/>
    </source>
</evidence>
<name>A0A381X4A9_9ZZZZ</name>
<dbReference type="AlphaFoldDB" id="A0A381X4A9"/>
<dbReference type="InterPro" id="IPR032710">
    <property type="entry name" value="NTF2-like_dom_sf"/>
</dbReference>
<accession>A0A381X4A9</accession>